<dbReference type="Proteomes" id="UP000823388">
    <property type="component" value="Chromosome 8N"/>
</dbReference>
<comment type="caution">
    <text evidence="1">The sequence shown here is derived from an EMBL/GenBank/DDBJ whole genome shotgun (WGS) entry which is preliminary data.</text>
</comment>
<evidence type="ECO:0000313" key="2">
    <source>
        <dbReference type="Proteomes" id="UP000823388"/>
    </source>
</evidence>
<gene>
    <name evidence="1" type="ORF">PVAP13_8NG034001</name>
</gene>
<protein>
    <submittedName>
        <fullName evidence="1">Uncharacterized protein</fullName>
    </submittedName>
</protein>
<dbReference type="EMBL" id="CM029052">
    <property type="protein sequence ID" value="KAG2555829.1"/>
    <property type="molecule type" value="Genomic_DNA"/>
</dbReference>
<dbReference type="AlphaFoldDB" id="A0A8T0P569"/>
<evidence type="ECO:0000313" key="1">
    <source>
        <dbReference type="EMBL" id="KAG2555829.1"/>
    </source>
</evidence>
<reference evidence="1" key="1">
    <citation type="submission" date="2020-05" db="EMBL/GenBank/DDBJ databases">
        <title>WGS assembly of Panicum virgatum.</title>
        <authorList>
            <person name="Lovell J.T."/>
            <person name="Jenkins J."/>
            <person name="Shu S."/>
            <person name="Juenger T.E."/>
            <person name="Schmutz J."/>
        </authorList>
    </citation>
    <scope>NUCLEOTIDE SEQUENCE</scope>
    <source>
        <strain evidence="1">AP13</strain>
    </source>
</reference>
<name>A0A8T0P569_PANVG</name>
<proteinExistence type="predicted"/>
<organism evidence="1 2">
    <name type="scientific">Panicum virgatum</name>
    <name type="common">Blackwell switchgrass</name>
    <dbReference type="NCBI Taxonomy" id="38727"/>
    <lineage>
        <taxon>Eukaryota</taxon>
        <taxon>Viridiplantae</taxon>
        <taxon>Streptophyta</taxon>
        <taxon>Embryophyta</taxon>
        <taxon>Tracheophyta</taxon>
        <taxon>Spermatophyta</taxon>
        <taxon>Magnoliopsida</taxon>
        <taxon>Liliopsida</taxon>
        <taxon>Poales</taxon>
        <taxon>Poaceae</taxon>
        <taxon>PACMAD clade</taxon>
        <taxon>Panicoideae</taxon>
        <taxon>Panicodae</taxon>
        <taxon>Paniceae</taxon>
        <taxon>Panicinae</taxon>
        <taxon>Panicum</taxon>
        <taxon>Panicum sect. Hiantes</taxon>
    </lineage>
</organism>
<sequence>MEWKLPMLINSCNLQVARGAIPTRAELKITKVCLLDRLTALLLPARVI</sequence>
<keyword evidence="2" id="KW-1185">Reference proteome</keyword>
<accession>A0A8T0P569</accession>